<dbReference type="EMBL" id="CP104562">
    <property type="protein sequence ID" value="UXH76277.1"/>
    <property type="molecule type" value="Genomic_DNA"/>
</dbReference>
<evidence type="ECO:0000256" key="4">
    <source>
        <dbReference type="ARBA" id="ARBA00022723"/>
    </source>
</evidence>
<keyword evidence="5 9" id="KW-0378">Hydrolase</keyword>
<evidence type="ECO:0000256" key="5">
    <source>
        <dbReference type="ARBA" id="ARBA00022801"/>
    </source>
</evidence>
<keyword evidence="6" id="KW-0460">Magnesium</keyword>
<evidence type="ECO:0000256" key="3">
    <source>
        <dbReference type="ARBA" id="ARBA00009595"/>
    </source>
</evidence>
<reference evidence="9" key="1">
    <citation type="submission" date="2022-10" db="EMBL/GenBank/DDBJ databases">
        <title>Characterization and whole genome sequencing of a new Roseateles species, isolated from fresh water.</title>
        <authorList>
            <person name="Guliayeva D.Y."/>
            <person name="Akhremchuk A.E."/>
            <person name="Sikolenko M.A."/>
            <person name="Valentovich L.N."/>
            <person name="Sidarenka A.V."/>
        </authorList>
    </citation>
    <scope>NUCLEOTIDE SEQUENCE</scope>
    <source>
        <strain evidence="9">BIM B-1768</strain>
    </source>
</reference>
<dbReference type="RefSeq" id="WP_261756009.1">
    <property type="nucleotide sequence ID" value="NZ_CP104562.2"/>
</dbReference>
<evidence type="ECO:0000256" key="2">
    <source>
        <dbReference type="ARBA" id="ARBA00001947"/>
    </source>
</evidence>
<dbReference type="PROSITE" id="PS51462">
    <property type="entry name" value="NUDIX"/>
    <property type="match status" value="1"/>
</dbReference>
<dbReference type="Proteomes" id="UP001064933">
    <property type="component" value="Chromosome"/>
</dbReference>
<dbReference type="PANTHER" id="PTHR42904">
    <property type="entry name" value="NUDIX HYDROLASE, NUDC SUBFAMILY"/>
    <property type="match status" value="1"/>
</dbReference>
<gene>
    <name evidence="9" type="ORF">N4261_14505</name>
</gene>
<evidence type="ECO:0000256" key="6">
    <source>
        <dbReference type="ARBA" id="ARBA00022842"/>
    </source>
</evidence>
<protein>
    <submittedName>
        <fullName evidence="9">NUDIX hydrolase</fullName>
    </submittedName>
</protein>
<proteinExistence type="inferred from homology"/>
<comment type="cofactor">
    <cofactor evidence="2">
        <name>Zn(2+)</name>
        <dbReference type="ChEBI" id="CHEBI:29105"/>
    </cofactor>
</comment>
<comment type="catalytic activity">
    <reaction evidence="7">
        <text>a 5'-end NAD(+)-phospho-ribonucleoside in mRNA + H2O = a 5'-end phospho-adenosine-phospho-ribonucleoside in mRNA + beta-nicotinamide D-ribonucleotide + 2 H(+)</text>
        <dbReference type="Rhea" id="RHEA:60876"/>
        <dbReference type="Rhea" id="RHEA-COMP:15698"/>
        <dbReference type="Rhea" id="RHEA-COMP:15719"/>
        <dbReference type="ChEBI" id="CHEBI:14649"/>
        <dbReference type="ChEBI" id="CHEBI:15377"/>
        <dbReference type="ChEBI" id="CHEBI:15378"/>
        <dbReference type="ChEBI" id="CHEBI:144029"/>
        <dbReference type="ChEBI" id="CHEBI:144051"/>
    </reaction>
    <physiologicalReaction direction="left-to-right" evidence="7">
        <dbReference type="Rhea" id="RHEA:60877"/>
    </physiologicalReaction>
</comment>
<evidence type="ECO:0000313" key="10">
    <source>
        <dbReference type="Proteomes" id="UP001064933"/>
    </source>
</evidence>
<dbReference type="PANTHER" id="PTHR42904:SF6">
    <property type="entry name" value="NAD-CAPPED RNA HYDROLASE NUDT12"/>
    <property type="match status" value="1"/>
</dbReference>
<evidence type="ECO:0000256" key="1">
    <source>
        <dbReference type="ARBA" id="ARBA00001946"/>
    </source>
</evidence>
<dbReference type="InterPro" id="IPR015797">
    <property type="entry name" value="NUDIX_hydrolase-like_dom_sf"/>
</dbReference>
<keyword evidence="4" id="KW-0479">Metal-binding</keyword>
<sequence length="175" mass="19815">MTFRYCPQCAAELQWIERPEDGGPKTRLRCPACDFSHWDNPTPVLAAVVECVDREGQVLLARNAAWPMRFFGLITGFMEAGETPEEGIRREVLEETSLQALGCELIGVYDFQKKNQVIIAYHVPARGDIQLSPELIEYTLTPPEQLECWPAGTGQALADWLVRRGITPRWMPPRT</sequence>
<evidence type="ECO:0000256" key="7">
    <source>
        <dbReference type="ARBA" id="ARBA00023679"/>
    </source>
</evidence>
<dbReference type="GO" id="GO:0016787">
    <property type="term" value="F:hydrolase activity"/>
    <property type="evidence" value="ECO:0007669"/>
    <property type="project" value="UniProtKB-KW"/>
</dbReference>
<feature type="domain" description="Nudix hydrolase" evidence="8">
    <location>
        <begin position="43"/>
        <end position="163"/>
    </location>
</feature>
<organism evidence="9 10">
    <name type="scientific">Roseateles amylovorans</name>
    <dbReference type="NCBI Taxonomy" id="2978473"/>
    <lineage>
        <taxon>Bacteria</taxon>
        <taxon>Pseudomonadati</taxon>
        <taxon>Pseudomonadota</taxon>
        <taxon>Betaproteobacteria</taxon>
        <taxon>Burkholderiales</taxon>
        <taxon>Sphaerotilaceae</taxon>
        <taxon>Roseateles</taxon>
    </lineage>
</organism>
<accession>A0ABY6AUC4</accession>
<comment type="cofactor">
    <cofactor evidence="1">
        <name>Mg(2+)</name>
        <dbReference type="ChEBI" id="CHEBI:18420"/>
    </cofactor>
</comment>
<dbReference type="InterPro" id="IPR000086">
    <property type="entry name" value="NUDIX_hydrolase_dom"/>
</dbReference>
<dbReference type="InterPro" id="IPR050241">
    <property type="entry name" value="NAD-cap_RNA_hydrolase_NudC"/>
</dbReference>
<name>A0ABY6AUC4_9BURK</name>
<dbReference type="Pfam" id="PF00293">
    <property type="entry name" value="NUDIX"/>
    <property type="match status" value="1"/>
</dbReference>
<evidence type="ECO:0000313" key="9">
    <source>
        <dbReference type="EMBL" id="UXH76277.1"/>
    </source>
</evidence>
<keyword evidence="10" id="KW-1185">Reference proteome</keyword>
<dbReference type="Gene3D" id="3.90.79.10">
    <property type="entry name" value="Nucleoside Triphosphate Pyrophosphohydrolase"/>
    <property type="match status" value="1"/>
</dbReference>
<comment type="similarity">
    <text evidence="3">Belongs to the Nudix hydrolase family. NudC subfamily.</text>
</comment>
<evidence type="ECO:0000259" key="8">
    <source>
        <dbReference type="PROSITE" id="PS51462"/>
    </source>
</evidence>
<dbReference type="SUPFAM" id="SSF55811">
    <property type="entry name" value="Nudix"/>
    <property type="match status" value="1"/>
</dbReference>